<dbReference type="EMBL" id="BGZK01000701">
    <property type="protein sequence ID" value="GBP56772.1"/>
    <property type="molecule type" value="Genomic_DNA"/>
</dbReference>
<keyword evidence="4" id="KW-1185">Reference proteome</keyword>
<comment type="caution">
    <text evidence="3">The sequence shown here is derived from an EMBL/GenBank/DDBJ whole genome shotgun (WGS) entry which is preliminary data.</text>
</comment>
<proteinExistence type="predicted"/>
<organism evidence="3 4">
    <name type="scientific">Eumeta variegata</name>
    <name type="common">Bagworm moth</name>
    <name type="synonym">Eumeta japonica</name>
    <dbReference type="NCBI Taxonomy" id="151549"/>
    <lineage>
        <taxon>Eukaryota</taxon>
        <taxon>Metazoa</taxon>
        <taxon>Ecdysozoa</taxon>
        <taxon>Arthropoda</taxon>
        <taxon>Hexapoda</taxon>
        <taxon>Insecta</taxon>
        <taxon>Pterygota</taxon>
        <taxon>Neoptera</taxon>
        <taxon>Endopterygota</taxon>
        <taxon>Lepidoptera</taxon>
        <taxon>Glossata</taxon>
        <taxon>Ditrysia</taxon>
        <taxon>Tineoidea</taxon>
        <taxon>Psychidae</taxon>
        <taxon>Oiketicinae</taxon>
        <taxon>Eumeta</taxon>
    </lineage>
</organism>
<reference evidence="3 4" key="1">
    <citation type="journal article" date="2019" name="Commun. Biol.">
        <title>The bagworm genome reveals a unique fibroin gene that provides high tensile strength.</title>
        <authorList>
            <person name="Kono N."/>
            <person name="Nakamura H."/>
            <person name="Ohtoshi R."/>
            <person name="Tomita M."/>
            <person name="Numata K."/>
            <person name="Arakawa K."/>
        </authorList>
    </citation>
    <scope>NUCLEOTIDE SEQUENCE [LARGE SCALE GENOMIC DNA]</scope>
</reference>
<gene>
    <name evidence="3" type="ORF">EVAR_91424_1</name>
</gene>
<sequence>MQGPPLIIAFLIRLLIEKAAAVNNRWRCGGEPSAGAGAGRARQEGAAPEQERFIIRAISPRNKGVPLTRRDARQPPPPRAHSRRPTRLTPVKYRHSCLREGLGTNKLNESTRRVYVASPPTTYITLKLRVLRVEELVTVSLYDIGKPEARWISTMKEDYKEPNRRSWRLAVVGALNFCFRGTPNRKNCRVETHHNSDSN</sequence>
<name>A0A4C1X1E8_EUMVA</name>
<feature type="region of interest" description="Disordered" evidence="1">
    <location>
        <begin position="64"/>
        <end position="87"/>
    </location>
</feature>
<feature type="signal peptide" evidence="2">
    <location>
        <begin position="1"/>
        <end position="21"/>
    </location>
</feature>
<evidence type="ECO:0000256" key="1">
    <source>
        <dbReference type="SAM" id="MobiDB-lite"/>
    </source>
</evidence>
<dbReference type="AlphaFoldDB" id="A0A4C1X1E8"/>
<protein>
    <submittedName>
        <fullName evidence="3">Uncharacterized protein</fullName>
    </submittedName>
</protein>
<keyword evidence="2" id="KW-0732">Signal</keyword>
<evidence type="ECO:0000256" key="2">
    <source>
        <dbReference type="SAM" id="SignalP"/>
    </source>
</evidence>
<feature type="chain" id="PRO_5020035740" evidence="2">
    <location>
        <begin position="22"/>
        <end position="199"/>
    </location>
</feature>
<evidence type="ECO:0000313" key="3">
    <source>
        <dbReference type="EMBL" id="GBP56772.1"/>
    </source>
</evidence>
<evidence type="ECO:0000313" key="4">
    <source>
        <dbReference type="Proteomes" id="UP000299102"/>
    </source>
</evidence>
<accession>A0A4C1X1E8</accession>
<dbReference type="Proteomes" id="UP000299102">
    <property type="component" value="Unassembled WGS sequence"/>
</dbReference>